<dbReference type="PANTHER" id="PTHR12843:SF5">
    <property type="entry name" value="EEF1A LYSINE METHYLTRANSFERASE 2"/>
    <property type="match status" value="1"/>
</dbReference>
<proteinExistence type="predicted"/>
<dbReference type="EMBL" id="JAYMGW010000001">
    <property type="protein sequence ID" value="MEC4263929.1"/>
    <property type="molecule type" value="Genomic_DNA"/>
</dbReference>
<dbReference type="PANTHER" id="PTHR12843">
    <property type="entry name" value="PROTEIN-LYSINE N-METHYLTRANSFERASE METTL10"/>
    <property type="match status" value="1"/>
</dbReference>
<dbReference type="GO" id="GO:0008168">
    <property type="term" value="F:methyltransferase activity"/>
    <property type="evidence" value="ECO:0007669"/>
    <property type="project" value="UniProtKB-KW"/>
</dbReference>
<keyword evidence="2" id="KW-0489">Methyltransferase</keyword>
<name>A0ABU6ILM4_9FLAO</name>
<keyword evidence="2" id="KW-0808">Transferase</keyword>
<dbReference type="InterPro" id="IPR041698">
    <property type="entry name" value="Methyltransf_25"/>
</dbReference>
<dbReference type="SUPFAM" id="SSF53335">
    <property type="entry name" value="S-adenosyl-L-methionine-dependent methyltransferases"/>
    <property type="match status" value="1"/>
</dbReference>
<reference evidence="2 3" key="1">
    <citation type="submission" date="2024-01" db="EMBL/GenBank/DDBJ databases">
        <title>The strains designed SYSU M86414 and SYSU M84420 isolated from the marine sediment in San Sha City (Hainan Province, China).</title>
        <authorList>
            <person name="Guo D."/>
        </authorList>
    </citation>
    <scope>NUCLEOTIDE SEQUENCE [LARGE SCALE GENOMIC DNA]</scope>
    <source>
        <strain evidence="2 3">SYSU M84420</strain>
    </source>
</reference>
<dbReference type="RefSeq" id="WP_326277117.1">
    <property type="nucleotide sequence ID" value="NZ_JAYKYV010000001.1"/>
</dbReference>
<evidence type="ECO:0000313" key="3">
    <source>
        <dbReference type="Proteomes" id="UP001355298"/>
    </source>
</evidence>
<dbReference type="GO" id="GO:0032259">
    <property type="term" value="P:methylation"/>
    <property type="evidence" value="ECO:0007669"/>
    <property type="project" value="UniProtKB-KW"/>
</dbReference>
<feature type="domain" description="Methyltransferase" evidence="1">
    <location>
        <begin position="46"/>
        <end position="131"/>
    </location>
</feature>
<accession>A0ABU6ILM4</accession>
<gene>
    <name evidence="2" type="ORF">VOP03_01100</name>
</gene>
<organism evidence="2 3">
    <name type="scientific">Flagellimonas halotolerans</name>
    <dbReference type="NCBI Taxonomy" id="3112164"/>
    <lineage>
        <taxon>Bacteria</taxon>
        <taxon>Pseudomonadati</taxon>
        <taxon>Bacteroidota</taxon>
        <taxon>Flavobacteriia</taxon>
        <taxon>Flavobacteriales</taxon>
        <taxon>Flavobacteriaceae</taxon>
        <taxon>Flagellimonas</taxon>
    </lineage>
</organism>
<dbReference type="InterPro" id="IPR029063">
    <property type="entry name" value="SAM-dependent_MTases_sf"/>
</dbReference>
<evidence type="ECO:0000313" key="2">
    <source>
        <dbReference type="EMBL" id="MEC4263929.1"/>
    </source>
</evidence>
<evidence type="ECO:0000259" key="1">
    <source>
        <dbReference type="Pfam" id="PF13649"/>
    </source>
</evidence>
<dbReference type="Proteomes" id="UP001355298">
    <property type="component" value="Unassembled WGS sequence"/>
</dbReference>
<comment type="caution">
    <text evidence="2">The sequence shown here is derived from an EMBL/GenBank/DDBJ whole genome shotgun (WGS) entry which is preliminary data.</text>
</comment>
<dbReference type="Pfam" id="PF13649">
    <property type="entry name" value="Methyltransf_25"/>
    <property type="match status" value="1"/>
</dbReference>
<dbReference type="CDD" id="cd02440">
    <property type="entry name" value="AdoMet_MTases"/>
    <property type="match status" value="1"/>
</dbReference>
<protein>
    <submittedName>
        <fullName evidence="2">Class I SAM-dependent methyltransferase</fullName>
        <ecNumber evidence="2">2.1.-.-</ecNumber>
    </submittedName>
</protein>
<keyword evidence="3" id="KW-1185">Reference proteome</keyword>
<dbReference type="Gene3D" id="3.40.50.150">
    <property type="entry name" value="Vaccinia Virus protein VP39"/>
    <property type="match status" value="1"/>
</dbReference>
<dbReference type="EC" id="2.1.-.-" evidence="2"/>
<sequence length="204" mass="23819">MEQDRKNHWETVYGTKNPDQVSWTQEVPQTSLDFIHFFKLDKAAKIIDVGGGDSKLVDFLLDEGFENITVLDISGKAMERAKKRLGNRAQKVKWIESDITEFETKETYDVWHDRAAFHFLTSPKQIQTYVELTQKAVDSYMILGTFSENGPKKCSGLDIKQYNEEQMETVFKHFEKLECRTEDHTTPFGTTQHFIFCSFKRKQD</sequence>